<feature type="transmembrane region" description="Helical" evidence="1">
    <location>
        <begin position="86"/>
        <end position="107"/>
    </location>
</feature>
<dbReference type="Pfam" id="PF17198">
    <property type="entry name" value="AveC_like"/>
    <property type="match status" value="1"/>
</dbReference>
<keyword evidence="3" id="KW-1185">Reference proteome</keyword>
<dbReference type="InParanoid" id="A0A507BKS7"/>
<sequence length="363" mass="41101">MSPHLPTHEDDESTSLLNGNVRRNSVQMARGDGMVSLWAGIGLLWTIMTVQAWIRWIFSDEFAPAPLDTTDEYPLYRNVGLRLVEAASTAITIGFTWFFVISPIRVGKLNAAPRQKRELSLDGKFVIGGLLTWSSDAFLNCRQYIFAFNAHSVNLGVWTPFMPFERPGGPSRYAESLLWAPPMYIYFCAGVAMMSCAWTRILRRRYPDLSDSTVTVLVLIFKFVFDFVVENIIIRWTHAYSFTKTYGPLTLWAGEVHQFPIYESVLVAILGTLFTHQRMKALDDPDHVSPVEKGYERWPEYLQGTVRLLAVIGFCSLSCVVVYHFPLNWLGTAAGTSYAKMPSYLKIGRGDMWDGTLVNSTVF</sequence>
<feature type="transmembrane region" description="Helical" evidence="1">
    <location>
        <begin position="37"/>
        <end position="58"/>
    </location>
</feature>
<accession>A0A507BKS7</accession>
<evidence type="ECO:0000313" key="3">
    <source>
        <dbReference type="Proteomes" id="UP000319257"/>
    </source>
</evidence>
<keyword evidence="1" id="KW-0472">Membrane</keyword>
<dbReference type="OrthoDB" id="5314461at2759"/>
<name>A0A507BKS7_9PEZI</name>
<feature type="transmembrane region" description="Helical" evidence="1">
    <location>
        <begin position="214"/>
        <end position="236"/>
    </location>
</feature>
<dbReference type="Proteomes" id="UP000319257">
    <property type="component" value="Unassembled WGS sequence"/>
</dbReference>
<feature type="transmembrane region" description="Helical" evidence="1">
    <location>
        <begin position="183"/>
        <end position="202"/>
    </location>
</feature>
<dbReference type="EMBL" id="SKBQ01000144">
    <property type="protein sequence ID" value="TPX17320.1"/>
    <property type="molecule type" value="Genomic_DNA"/>
</dbReference>
<dbReference type="GeneID" id="41979654"/>
<keyword evidence="1" id="KW-1133">Transmembrane helix</keyword>
<organism evidence="2 3">
    <name type="scientific">Thyridium curvatum</name>
    <dbReference type="NCBI Taxonomy" id="1093900"/>
    <lineage>
        <taxon>Eukaryota</taxon>
        <taxon>Fungi</taxon>
        <taxon>Dikarya</taxon>
        <taxon>Ascomycota</taxon>
        <taxon>Pezizomycotina</taxon>
        <taxon>Sordariomycetes</taxon>
        <taxon>Sordariomycetidae</taxon>
        <taxon>Thyridiales</taxon>
        <taxon>Thyridiaceae</taxon>
        <taxon>Thyridium</taxon>
    </lineage>
</organism>
<gene>
    <name evidence="2" type="ORF">E0L32_012207</name>
</gene>
<comment type="caution">
    <text evidence="2">The sequence shown here is derived from an EMBL/GenBank/DDBJ whole genome shotgun (WGS) entry which is preliminary data.</text>
</comment>
<dbReference type="AlphaFoldDB" id="A0A507BKS7"/>
<dbReference type="RefSeq" id="XP_030999031.1">
    <property type="nucleotide sequence ID" value="XM_031135022.1"/>
</dbReference>
<feature type="transmembrane region" description="Helical" evidence="1">
    <location>
        <begin position="144"/>
        <end position="163"/>
    </location>
</feature>
<feature type="transmembrane region" description="Helical" evidence="1">
    <location>
        <begin position="306"/>
        <end position="325"/>
    </location>
</feature>
<dbReference type="InterPro" id="IPR033459">
    <property type="entry name" value="AveC-like"/>
</dbReference>
<evidence type="ECO:0000313" key="2">
    <source>
        <dbReference type="EMBL" id="TPX17320.1"/>
    </source>
</evidence>
<proteinExistence type="predicted"/>
<evidence type="ECO:0000256" key="1">
    <source>
        <dbReference type="SAM" id="Phobius"/>
    </source>
</evidence>
<keyword evidence="1" id="KW-0812">Transmembrane</keyword>
<reference evidence="2 3" key="1">
    <citation type="submission" date="2019-06" db="EMBL/GenBank/DDBJ databases">
        <title>Draft genome sequence of the filamentous fungus Phialemoniopsis curvata isolated from diesel fuel.</title>
        <authorList>
            <person name="Varaljay V.A."/>
            <person name="Lyon W.J."/>
            <person name="Crouch A.L."/>
            <person name="Drake C.E."/>
            <person name="Hollomon J.M."/>
            <person name="Nadeau L.J."/>
            <person name="Nunn H.S."/>
            <person name="Stevenson B.S."/>
            <person name="Bojanowski C.L."/>
            <person name="Crookes-Goodson W.J."/>
        </authorList>
    </citation>
    <scope>NUCLEOTIDE SEQUENCE [LARGE SCALE GENOMIC DNA]</scope>
    <source>
        <strain evidence="2 3">D216</strain>
    </source>
</reference>
<protein>
    <submittedName>
        <fullName evidence="2">Uncharacterized protein</fullName>
    </submittedName>
</protein>